<dbReference type="InterPro" id="IPR011991">
    <property type="entry name" value="ArsR-like_HTH"/>
</dbReference>
<dbReference type="GO" id="GO:0003700">
    <property type="term" value="F:DNA-binding transcription factor activity"/>
    <property type="evidence" value="ECO:0007669"/>
    <property type="project" value="InterPro"/>
</dbReference>
<dbReference type="AlphaFoldDB" id="A0A3B0ZK41"/>
<keyword evidence="3" id="KW-0804">Transcription</keyword>
<reference evidence="5" key="1">
    <citation type="submission" date="2018-06" db="EMBL/GenBank/DDBJ databases">
        <authorList>
            <person name="Zhirakovskaya E."/>
        </authorList>
    </citation>
    <scope>NUCLEOTIDE SEQUENCE</scope>
</reference>
<keyword evidence="1" id="KW-0805">Transcription regulation</keyword>
<organism evidence="5">
    <name type="scientific">hydrothermal vent metagenome</name>
    <dbReference type="NCBI Taxonomy" id="652676"/>
    <lineage>
        <taxon>unclassified sequences</taxon>
        <taxon>metagenomes</taxon>
        <taxon>ecological metagenomes</taxon>
    </lineage>
</organism>
<keyword evidence="2" id="KW-0238">DNA-binding</keyword>
<dbReference type="CDD" id="cd00090">
    <property type="entry name" value="HTH_ARSR"/>
    <property type="match status" value="1"/>
</dbReference>
<dbReference type="InterPro" id="IPR036388">
    <property type="entry name" value="WH-like_DNA-bd_sf"/>
</dbReference>
<dbReference type="EMBL" id="UOFT01000034">
    <property type="protein sequence ID" value="VAW93828.1"/>
    <property type="molecule type" value="Genomic_DNA"/>
</dbReference>
<dbReference type="PANTHER" id="PTHR42756">
    <property type="entry name" value="TRANSCRIPTIONAL REGULATOR, MARR"/>
    <property type="match status" value="1"/>
</dbReference>
<proteinExistence type="predicted"/>
<evidence type="ECO:0000313" key="5">
    <source>
        <dbReference type="EMBL" id="VAW93828.1"/>
    </source>
</evidence>
<dbReference type="PROSITE" id="PS50995">
    <property type="entry name" value="HTH_MARR_2"/>
    <property type="match status" value="1"/>
</dbReference>
<sequence>MDKLQVLALLEATQQFEKKLNLALMYSGLRIPQFRVMVFLGKSGKITVSDLSRYMNVTRATMSVLVNQLLSAGVVESINNEKDKRSFYVKLTDSGLRRLELAQREAKLVEEKISASFSLDTIVALNKFSHSMLSKG</sequence>
<dbReference type="GO" id="GO:0003677">
    <property type="term" value="F:DNA binding"/>
    <property type="evidence" value="ECO:0007669"/>
    <property type="project" value="UniProtKB-KW"/>
</dbReference>
<name>A0A3B0ZK41_9ZZZZ</name>
<evidence type="ECO:0000259" key="4">
    <source>
        <dbReference type="PROSITE" id="PS50995"/>
    </source>
</evidence>
<evidence type="ECO:0000256" key="1">
    <source>
        <dbReference type="ARBA" id="ARBA00023015"/>
    </source>
</evidence>
<evidence type="ECO:0000256" key="2">
    <source>
        <dbReference type="ARBA" id="ARBA00023125"/>
    </source>
</evidence>
<feature type="domain" description="HTH marR-type" evidence="4">
    <location>
        <begin position="2"/>
        <end position="134"/>
    </location>
</feature>
<dbReference type="SMART" id="SM00347">
    <property type="entry name" value="HTH_MARR"/>
    <property type="match status" value="1"/>
</dbReference>
<gene>
    <name evidence="5" type="ORF">MNBD_GAMMA23-750</name>
</gene>
<evidence type="ECO:0000256" key="3">
    <source>
        <dbReference type="ARBA" id="ARBA00023163"/>
    </source>
</evidence>
<accession>A0A3B0ZK41</accession>
<dbReference type="Gene3D" id="1.10.10.10">
    <property type="entry name" value="Winged helix-like DNA-binding domain superfamily/Winged helix DNA-binding domain"/>
    <property type="match status" value="1"/>
</dbReference>
<dbReference type="InterPro" id="IPR000835">
    <property type="entry name" value="HTH_MarR-typ"/>
</dbReference>
<dbReference type="SUPFAM" id="SSF46785">
    <property type="entry name" value="Winged helix' DNA-binding domain"/>
    <property type="match status" value="1"/>
</dbReference>
<dbReference type="Pfam" id="PF12802">
    <property type="entry name" value="MarR_2"/>
    <property type="match status" value="1"/>
</dbReference>
<dbReference type="InterPro" id="IPR036390">
    <property type="entry name" value="WH_DNA-bd_sf"/>
</dbReference>
<protein>
    <recommendedName>
        <fullName evidence="4">HTH marR-type domain-containing protein</fullName>
    </recommendedName>
</protein>
<dbReference type="PANTHER" id="PTHR42756:SF1">
    <property type="entry name" value="TRANSCRIPTIONAL REPRESSOR OF EMRAB OPERON"/>
    <property type="match status" value="1"/>
</dbReference>